<dbReference type="AlphaFoldDB" id="A0A0D6Q4Q1"/>
<evidence type="ECO:0000259" key="8">
    <source>
        <dbReference type="PROSITE" id="PS50928"/>
    </source>
</evidence>
<reference evidence="9 10" key="1">
    <citation type="submission" date="2012-11" db="EMBL/GenBank/DDBJ databases">
        <title>Whole genome sequence of Gluconacetobacter xylinus NBRC 13693.</title>
        <authorList>
            <person name="Azuma Y."/>
            <person name="Higashiura N."/>
            <person name="Hirakawa H."/>
            <person name="Matsushita K."/>
        </authorList>
    </citation>
    <scope>NUCLEOTIDE SEQUENCE [LARGE SCALE GENOMIC DNA]</scope>
    <source>
        <strain evidence="9 10">NBRC 13693</strain>
    </source>
</reference>
<dbReference type="PANTHER" id="PTHR30151">
    <property type="entry name" value="ALKANE SULFONATE ABC TRANSPORTER-RELATED, MEMBRANE SUBUNIT"/>
    <property type="match status" value="1"/>
</dbReference>
<dbReference type="Pfam" id="PF00528">
    <property type="entry name" value="BPD_transp_1"/>
    <property type="match status" value="1"/>
</dbReference>
<dbReference type="EMBL" id="BANJ01000005">
    <property type="protein sequence ID" value="GAN98547.1"/>
    <property type="molecule type" value="Genomic_DNA"/>
</dbReference>
<dbReference type="CDD" id="cd06261">
    <property type="entry name" value="TM_PBP2"/>
    <property type="match status" value="1"/>
</dbReference>
<keyword evidence="5 7" id="KW-1133">Transmembrane helix</keyword>
<accession>A0A0D6Q4Q1</accession>
<dbReference type="GO" id="GO:0055085">
    <property type="term" value="P:transmembrane transport"/>
    <property type="evidence" value="ECO:0007669"/>
    <property type="project" value="InterPro"/>
</dbReference>
<evidence type="ECO:0000256" key="2">
    <source>
        <dbReference type="ARBA" id="ARBA00022448"/>
    </source>
</evidence>
<evidence type="ECO:0000256" key="3">
    <source>
        <dbReference type="ARBA" id="ARBA00022475"/>
    </source>
</evidence>
<dbReference type="Proteomes" id="UP000032683">
    <property type="component" value="Unassembled WGS sequence"/>
</dbReference>
<feature type="transmembrane region" description="Helical" evidence="7">
    <location>
        <begin position="227"/>
        <end position="247"/>
    </location>
</feature>
<evidence type="ECO:0000256" key="7">
    <source>
        <dbReference type="RuleBase" id="RU363032"/>
    </source>
</evidence>
<dbReference type="GO" id="GO:0005886">
    <property type="term" value="C:plasma membrane"/>
    <property type="evidence" value="ECO:0007669"/>
    <property type="project" value="UniProtKB-SubCell"/>
</dbReference>
<feature type="transmembrane region" description="Helical" evidence="7">
    <location>
        <begin position="166"/>
        <end position="185"/>
    </location>
</feature>
<comment type="caution">
    <text evidence="9">The sequence shown here is derived from an EMBL/GenBank/DDBJ whole genome shotgun (WGS) entry which is preliminary data.</text>
</comment>
<evidence type="ECO:0000313" key="10">
    <source>
        <dbReference type="Proteomes" id="UP000032683"/>
    </source>
</evidence>
<name>A0A0D6Q4Q1_KOMXY</name>
<sequence>MNARNAARLGLLAPVLVGLCTLGIWQTACRLFAIPTYLFPAPSDIVASLYANGPMLLHALGSTLYVTLVSLLVSVLLGTAIAVVLVQHRLLQASFMPYVIILQVTPIAAVAPLIIVLVKTTSMALVLCATLIAIFPVISNTLIGLGSVDPGLEAYFRMHKATRMQMLLRLRIPSALPMFMAGVRIASGLALVGAVVAEFVAGTGGNSAGLAYEILQSGFQMDIPRMFAALFLITVTGLVLHGGMTTIERLLLGRWMRPVT</sequence>
<dbReference type="InterPro" id="IPR000515">
    <property type="entry name" value="MetI-like"/>
</dbReference>
<organism evidence="9 10">
    <name type="scientific">Komagataeibacter xylinus NBRC 13693</name>
    <dbReference type="NCBI Taxonomy" id="1234668"/>
    <lineage>
        <taxon>Bacteria</taxon>
        <taxon>Pseudomonadati</taxon>
        <taxon>Pseudomonadota</taxon>
        <taxon>Alphaproteobacteria</taxon>
        <taxon>Acetobacterales</taxon>
        <taxon>Acetobacteraceae</taxon>
        <taxon>Komagataeibacter</taxon>
    </lineage>
</organism>
<evidence type="ECO:0000256" key="1">
    <source>
        <dbReference type="ARBA" id="ARBA00004651"/>
    </source>
</evidence>
<keyword evidence="6 7" id="KW-0472">Membrane</keyword>
<dbReference type="RefSeq" id="WP_048855462.1">
    <property type="nucleotide sequence ID" value="NZ_BANJ01000005.1"/>
</dbReference>
<feature type="transmembrane region" description="Helical" evidence="7">
    <location>
        <begin position="124"/>
        <end position="145"/>
    </location>
</feature>
<dbReference type="Gene3D" id="1.10.3720.10">
    <property type="entry name" value="MetI-like"/>
    <property type="match status" value="1"/>
</dbReference>
<evidence type="ECO:0000256" key="6">
    <source>
        <dbReference type="ARBA" id="ARBA00023136"/>
    </source>
</evidence>
<proteinExistence type="inferred from homology"/>
<feature type="transmembrane region" description="Helical" evidence="7">
    <location>
        <begin position="191"/>
        <end position="215"/>
    </location>
</feature>
<keyword evidence="4 7" id="KW-0812">Transmembrane</keyword>
<gene>
    <name evidence="9" type="ORF">Gxy13693_005_028</name>
</gene>
<comment type="subcellular location">
    <subcellularLocation>
        <location evidence="1 7">Cell membrane</location>
        <topology evidence="1 7">Multi-pass membrane protein</topology>
    </subcellularLocation>
</comment>
<protein>
    <submittedName>
        <fullName evidence="9">ABC transporter nitrate/sulfonate/bicarbonate permease</fullName>
    </submittedName>
</protein>
<feature type="transmembrane region" description="Helical" evidence="7">
    <location>
        <begin position="98"/>
        <end position="118"/>
    </location>
</feature>
<evidence type="ECO:0000313" key="9">
    <source>
        <dbReference type="EMBL" id="GAN98547.1"/>
    </source>
</evidence>
<keyword evidence="2 7" id="KW-0813">Transport</keyword>
<evidence type="ECO:0000256" key="5">
    <source>
        <dbReference type="ARBA" id="ARBA00022989"/>
    </source>
</evidence>
<dbReference type="PANTHER" id="PTHR30151:SF41">
    <property type="entry name" value="ABC TRANSPORTER PERMEASE PROTEIN"/>
    <property type="match status" value="1"/>
</dbReference>
<keyword evidence="3" id="KW-1003">Cell membrane</keyword>
<dbReference type="SUPFAM" id="SSF161098">
    <property type="entry name" value="MetI-like"/>
    <property type="match status" value="1"/>
</dbReference>
<feature type="domain" description="ABC transmembrane type-1" evidence="8">
    <location>
        <begin position="60"/>
        <end position="244"/>
    </location>
</feature>
<feature type="transmembrane region" description="Helical" evidence="7">
    <location>
        <begin position="64"/>
        <end position="86"/>
    </location>
</feature>
<comment type="similarity">
    <text evidence="7">Belongs to the binding-protein-dependent transport system permease family.</text>
</comment>
<dbReference type="PROSITE" id="PS50928">
    <property type="entry name" value="ABC_TM1"/>
    <property type="match status" value="1"/>
</dbReference>
<evidence type="ECO:0000256" key="4">
    <source>
        <dbReference type="ARBA" id="ARBA00022692"/>
    </source>
</evidence>
<dbReference type="InterPro" id="IPR035906">
    <property type="entry name" value="MetI-like_sf"/>
</dbReference>